<keyword evidence="4" id="KW-0833">Ubl conjugation pathway</keyword>
<accession>A0A9N9DVH2</accession>
<feature type="non-terminal residue" evidence="10">
    <location>
        <position position="1"/>
    </location>
</feature>
<feature type="domain" description="Cullin family profile" evidence="9">
    <location>
        <begin position="389"/>
        <end position="627"/>
    </location>
</feature>
<evidence type="ECO:0000256" key="4">
    <source>
        <dbReference type="ARBA" id="ARBA00022786"/>
    </source>
</evidence>
<dbReference type="SUPFAM" id="SSF75632">
    <property type="entry name" value="Cullin homology domain"/>
    <property type="match status" value="1"/>
</dbReference>
<keyword evidence="11" id="KW-1185">Reference proteome</keyword>
<dbReference type="Pfam" id="PF26557">
    <property type="entry name" value="Cullin_AB"/>
    <property type="match status" value="1"/>
</dbReference>
<evidence type="ECO:0000256" key="3">
    <source>
        <dbReference type="ARBA" id="ARBA00022499"/>
    </source>
</evidence>
<dbReference type="FunFam" id="1.10.10.10:FF:000014">
    <property type="entry name" value="Cullin 1"/>
    <property type="match status" value="1"/>
</dbReference>
<dbReference type="SMART" id="SM00182">
    <property type="entry name" value="CULLIN"/>
    <property type="match status" value="1"/>
</dbReference>
<dbReference type="Gene3D" id="3.30.230.130">
    <property type="entry name" value="Cullin, Chain C, Domain 2"/>
    <property type="match status" value="1"/>
</dbReference>
<keyword evidence="3" id="KW-1017">Isopeptide bond</keyword>
<dbReference type="InterPro" id="IPR059120">
    <property type="entry name" value="Cullin-like_AB"/>
</dbReference>
<dbReference type="InterPro" id="IPR045093">
    <property type="entry name" value="Cullin"/>
</dbReference>
<dbReference type="Pfam" id="PF10557">
    <property type="entry name" value="Cullin_Nedd8"/>
    <property type="match status" value="1"/>
</dbReference>
<evidence type="ECO:0000256" key="8">
    <source>
        <dbReference type="RuleBase" id="RU003829"/>
    </source>
</evidence>
<dbReference type="InterPro" id="IPR016159">
    <property type="entry name" value="Cullin_repeat-like_dom_sf"/>
</dbReference>
<dbReference type="PANTHER" id="PTHR11932">
    <property type="entry name" value="CULLIN"/>
    <property type="match status" value="1"/>
</dbReference>
<dbReference type="GO" id="GO:0006511">
    <property type="term" value="P:ubiquitin-dependent protein catabolic process"/>
    <property type="evidence" value="ECO:0007669"/>
    <property type="project" value="InterPro"/>
</dbReference>
<dbReference type="GO" id="GO:0031461">
    <property type="term" value="C:cullin-RING ubiquitin ligase complex"/>
    <property type="evidence" value="ECO:0007669"/>
    <property type="project" value="UniProtKB-ARBA"/>
</dbReference>
<evidence type="ECO:0000256" key="1">
    <source>
        <dbReference type="ARBA" id="ARBA00004906"/>
    </source>
</evidence>
<evidence type="ECO:0000256" key="2">
    <source>
        <dbReference type="ARBA" id="ARBA00006019"/>
    </source>
</evidence>
<dbReference type="EMBL" id="CAJVQA010007045">
    <property type="protein sequence ID" value="CAG8650614.1"/>
    <property type="molecule type" value="Genomic_DNA"/>
</dbReference>
<comment type="caution">
    <text evidence="10">The sequence shown here is derived from an EMBL/GenBank/DDBJ whole genome shotgun (WGS) entry which is preliminary data.</text>
</comment>
<name>A0A9N9DVH2_9GLOM</name>
<dbReference type="GO" id="GO:0005634">
    <property type="term" value="C:nucleus"/>
    <property type="evidence" value="ECO:0007669"/>
    <property type="project" value="UniProtKB-ARBA"/>
</dbReference>
<dbReference type="Gene3D" id="1.10.10.10">
    <property type="entry name" value="Winged helix-like DNA-binding domain superfamily/Winged helix DNA-binding domain"/>
    <property type="match status" value="1"/>
</dbReference>
<dbReference type="Gene3D" id="1.20.1310.10">
    <property type="entry name" value="Cullin Repeats"/>
    <property type="match status" value="4"/>
</dbReference>
<evidence type="ECO:0000313" key="11">
    <source>
        <dbReference type="Proteomes" id="UP000789759"/>
    </source>
</evidence>
<dbReference type="Pfam" id="PF00888">
    <property type="entry name" value="Cullin"/>
    <property type="match status" value="1"/>
</dbReference>
<dbReference type="InterPro" id="IPR016158">
    <property type="entry name" value="Cullin_homology"/>
</dbReference>
<dbReference type="AlphaFoldDB" id="A0A9N9DVH2"/>
<gene>
    <name evidence="10" type="ORF">CPELLU_LOCUS9315</name>
</gene>
<dbReference type="InterPro" id="IPR036317">
    <property type="entry name" value="Cullin_homology_sf"/>
</dbReference>
<evidence type="ECO:0000259" key="9">
    <source>
        <dbReference type="PROSITE" id="PS50069"/>
    </source>
</evidence>
<keyword evidence="5" id="KW-0832">Ubl conjugation</keyword>
<dbReference type="InterPro" id="IPR036390">
    <property type="entry name" value="WH_DNA-bd_sf"/>
</dbReference>
<dbReference type="SUPFAM" id="SSF74788">
    <property type="entry name" value="Cullin repeat-like"/>
    <property type="match status" value="1"/>
</dbReference>
<evidence type="ECO:0000256" key="6">
    <source>
        <dbReference type="ARBA" id="ARBA00040451"/>
    </source>
</evidence>
<proteinExistence type="inferred from homology"/>
<organism evidence="10 11">
    <name type="scientific">Cetraspora pellucida</name>
    <dbReference type="NCBI Taxonomy" id="1433469"/>
    <lineage>
        <taxon>Eukaryota</taxon>
        <taxon>Fungi</taxon>
        <taxon>Fungi incertae sedis</taxon>
        <taxon>Mucoromycota</taxon>
        <taxon>Glomeromycotina</taxon>
        <taxon>Glomeromycetes</taxon>
        <taxon>Diversisporales</taxon>
        <taxon>Gigasporaceae</taxon>
        <taxon>Cetraspora</taxon>
    </lineage>
</organism>
<sequence>MSSLHSKRIVFDRTFPEFKQDLERLFDFAGLDPVSGMNMYQLVYDMCTSYPKPHTKKLFNSIADFLTQYTTKIRMSILDHDDVVSAYVREWEHYRIASDASSKICEYLNKRILDKDPKDHSKMDKNRPVEGGKYKRQTVHALAYLIWKERIIDDIRLKHSDRFMYQIFELIRRDRDGKDTVPNVVADAINSLVELNTFTENKQLHLYNEVLERPYLEKTRQYYEREAAAVISNDNISQYMKKANERLEQEVARNLKYCHPDSHNIIIRECETQYVAVHQSRIHGEFEVMISNERYEDCTMAYNLLSRITNGVNPLLEIFEQYISNIGKELIAGMGNSIAKDPKEYVESLMNLHIKYMNVCQKVFINDAAFVAAVDKAFRTIINDTSIVHSPEVLARYCDVLLKKTHKGGFSEQEIEDKLDRMIVLFKYIDDKDVYQKFYSRMLAKRLIYGNSVSDEAEMNMITRLKISCGVEYTSKLQKMFTDITLSTEINGKFSEYTKKNFNGENGSPVDFSILVLTAGAWPLTQSSMTEFQLPTELEKNVTHFSTFYNTHHIGRKLTWLWHLSKGMQFTDVKSNYLEKRYEFSVSLHQLGVLLLFNNVDAYSFKDIREHTGLNDLELRRVMKPMIDLSVFLVSTSGTLQDDTEVKLNMGFTNKRNKIKISSSLQTETHQENDATRRSVDEDRKLYLQASIVRVMKSRKSLTHTSLVQEVINQAKSRFNPSMPMIKKCIEQLLEKQYIQR</sequence>
<dbReference type="Proteomes" id="UP000789759">
    <property type="component" value="Unassembled WGS sequence"/>
</dbReference>
<dbReference type="SUPFAM" id="SSF46785">
    <property type="entry name" value="Winged helix' DNA-binding domain"/>
    <property type="match status" value="1"/>
</dbReference>
<evidence type="ECO:0000313" key="10">
    <source>
        <dbReference type="EMBL" id="CAG8650614.1"/>
    </source>
</evidence>
<dbReference type="InterPro" id="IPR036388">
    <property type="entry name" value="WH-like_DNA-bd_sf"/>
</dbReference>
<evidence type="ECO:0000256" key="5">
    <source>
        <dbReference type="ARBA" id="ARBA00022843"/>
    </source>
</evidence>
<dbReference type="InterPro" id="IPR019559">
    <property type="entry name" value="Cullin_neddylation_domain"/>
</dbReference>
<dbReference type="OrthoDB" id="27073at2759"/>
<dbReference type="SMART" id="SM00884">
    <property type="entry name" value="Cullin_Nedd8"/>
    <property type="match status" value="1"/>
</dbReference>
<dbReference type="FunFam" id="1.20.1310.10:FF:000014">
    <property type="entry name" value="Cullin 5"/>
    <property type="match status" value="1"/>
</dbReference>
<reference evidence="10" key="1">
    <citation type="submission" date="2021-06" db="EMBL/GenBank/DDBJ databases">
        <authorList>
            <person name="Kallberg Y."/>
            <person name="Tangrot J."/>
            <person name="Rosling A."/>
        </authorList>
    </citation>
    <scope>NUCLEOTIDE SEQUENCE</scope>
    <source>
        <strain evidence="10">FL966</strain>
    </source>
</reference>
<comment type="similarity">
    <text evidence="2 7 8">Belongs to the cullin family.</text>
</comment>
<dbReference type="InterPro" id="IPR001373">
    <property type="entry name" value="Cullin_N"/>
</dbReference>
<dbReference type="FunFam" id="3.30.230.130:FF:000003">
    <property type="entry name" value="Cullin 2"/>
    <property type="match status" value="1"/>
</dbReference>
<dbReference type="GO" id="GO:0031625">
    <property type="term" value="F:ubiquitin protein ligase binding"/>
    <property type="evidence" value="ECO:0007669"/>
    <property type="project" value="InterPro"/>
</dbReference>
<dbReference type="FunFam" id="1.20.1310.10:FF:000012">
    <property type="entry name" value="Cullin 2"/>
    <property type="match status" value="1"/>
</dbReference>
<dbReference type="PROSITE" id="PS50069">
    <property type="entry name" value="CULLIN_2"/>
    <property type="match status" value="1"/>
</dbReference>
<protein>
    <recommendedName>
        <fullName evidence="6">Cullin-5</fullName>
    </recommendedName>
</protein>
<comment type="pathway">
    <text evidence="1">Protein modification; protein ubiquitination.</text>
</comment>
<evidence type="ECO:0000256" key="7">
    <source>
        <dbReference type="PROSITE-ProRule" id="PRU00330"/>
    </source>
</evidence>